<dbReference type="Proteomes" id="UP000580250">
    <property type="component" value="Unassembled WGS sequence"/>
</dbReference>
<name>A0A6V7W698_MELEN</name>
<dbReference type="OrthoDB" id="5901212at2759"/>
<evidence type="ECO:0000313" key="1">
    <source>
        <dbReference type="EMBL" id="CAD2182715.1"/>
    </source>
</evidence>
<reference evidence="1 2" key="1">
    <citation type="submission" date="2020-08" db="EMBL/GenBank/DDBJ databases">
        <authorList>
            <person name="Koutsovoulos G."/>
            <person name="Danchin GJ E."/>
        </authorList>
    </citation>
    <scope>NUCLEOTIDE SEQUENCE [LARGE SCALE GENOMIC DNA]</scope>
</reference>
<protein>
    <submittedName>
        <fullName evidence="1">Uncharacterized protein</fullName>
    </submittedName>
</protein>
<evidence type="ECO:0000313" key="2">
    <source>
        <dbReference type="Proteomes" id="UP000580250"/>
    </source>
</evidence>
<dbReference type="EMBL" id="CAJEWN010000442">
    <property type="protein sequence ID" value="CAD2182715.1"/>
    <property type="molecule type" value="Genomic_DNA"/>
</dbReference>
<gene>
    <name evidence="1" type="ORF">MENT_LOCUS34954</name>
</gene>
<organism evidence="1 2">
    <name type="scientific">Meloidogyne enterolobii</name>
    <name type="common">Root-knot nematode worm</name>
    <name type="synonym">Meloidogyne mayaguensis</name>
    <dbReference type="NCBI Taxonomy" id="390850"/>
    <lineage>
        <taxon>Eukaryota</taxon>
        <taxon>Metazoa</taxon>
        <taxon>Ecdysozoa</taxon>
        <taxon>Nematoda</taxon>
        <taxon>Chromadorea</taxon>
        <taxon>Rhabditida</taxon>
        <taxon>Tylenchina</taxon>
        <taxon>Tylenchomorpha</taxon>
        <taxon>Tylenchoidea</taxon>
        <taxon>Meloidogynidae</taxon>
        <taxon>Meloidogyninae</taxon>
        <taxon>Meloidogyne</taxon>
    </lineage>
</organism>
<dbReference type="AlphaFoldDB" id="A0A6V7W698"/>
<proteinExistence type="predicted"/>
<comment type="caution">
    <text evidence="1">The sequence shown here is derived from an EMBL/GenBank/DDBJ whole genome shotgun (WGS) entry which is preliminary data.</text>
</comment>
<accession>A0A6V7W698</accession>
<sequence>MITLNTYFKFSVTQGCGICPSNSKSADCVNCKERYCNEERLVPNHCWINDKEICKTEYDTPCFTERTLSNQIDKGCGKCSSTYTCKECQENRCNSEKEFPYFCKSDDGDKECPEPDCFISKDNNQNSFVYNCGKCPQSSSDLPSNGIQCAKCKNSPFCNTPKFFEEQLFCWESSNTDKMGMVKGSRVCESKCFVSRDSINGQLKFGCGECDDPKLDCKTCTEKYCNEERLVPKHCWINDKEICKTDFDIHCHMERISINETKKGCGNCETKACRKCLSHLCNDWKDTPYYCYSNQGTDGVSECSDPDCYILKLKNKKDNKNEYYQNCGKCPKTRSSLIGTLDELLGERLKENYNDDFQCADCNNGILCNTEKFIEEKLFCLERSLNDSMVVKGLVYAKSNVLYQEII</sequence>